<dbReference type="PROSITE" id="PS51545">
    <property type="entry name" value="PIK_HELICAL"/>
    <property type="match status" value="1"/>
</dbReference>
<dbReference type="GO" id="GO:0048015">
    <property type="term" value="P:phosphatidylinositol-mediated signaling"/>
    <property type="evidence" value="ECO:0007669"/>
    <property type="project" value="TreeGrafter"/>
</dbReference>
<proteinExistence type="predicted"/>
<dbReference type="PANTHER" id="PTHR10048">
    <property type="entry name" value="PHOSPHATIDYLINOSITOL KINASE"/>
    <property type="match status" value="1"/>
</dbReference>
<dbReference type="Pfam" id="PF00613">
    <property type="entry name" value="PI3Ka"/>
    <property type="match status" value="1"/>
</dbReference>
<dbReference type="Gene3D" id="1.25.40.70">
    <property type="entry name" value="Phosphatidylinositol 3-kinase, accessory domain (PIK)"/>
    <property type="match status" value="1"/>
</dbReference>
<dbReference type="GO" id="GO:0016303">
    <property type="term" value="F:1-phosphatidylinositol-3-kinase activity"/>
    <property type="evidence" value="ECO:0007669"/>
    <property type="project" value="TreeGrafter"/>
</dbReference>
<dbReference type="InterPro" id="IPR016024">
    <property type="entry name" value="ARM-type_fold"/>
</dbReference>
<dbReference type="GO" id="GO:0005942">
    <property type="term" value="C:phosphatidylinositol 3-kinase complex"/>
    <property type="evidence" value="ECO:0007669"/>
    <property type="project" value="TreeGrafter"/>
</dbReference>
<accession>A0A5E4CXI3</accession>
<sequence length="89" mass="10591">MLYLLCSWPELPVLNALELLDFSFPDCHVGSFAIRSLRKLTDDELFQCWLQLVQVLKYKSYLDCELTQFLLDRALANRKIGHFLFWHLQ</sequence>
<protein>
    <recommendedName>
        <fullName evidence="1">PIK helical domain-containing protein</fullName>
    </recommendedName>
</protein>
<dbReference type="PANTHER" id="PTHR10048:SF35">
    <property type="entry name" value="PHOSPHATIDYLINOSITOL 4,5-BISPHOSPHATE 3-KINASE CATALYTIC SUBUNIT DELTA ISOFORM"/>
    <property type="match status" value="1"/>
</dbReference>
<dbReference type="GO" id="GO:0035005">
    <property type="term" value="F:1-phosphatidylinositol-4-phosphate 3-kinase activity"/>
    <property type="evidence" value="ECO:0007669"/>
    <property type="project" value="TreeGrafter"/>
</dbReference>
<comment type="caution">
    <text evidence="2">The sequence shown here is derived from an EMBL/GenBank/DDBJ whole genome shotgun (WGS) entry which is preliminary data.</text>
</comment>
<dbReference type="InterPro" id="IPR001263">
    <property type="entry name" value="PI3K_accessory_dom"/>
</dbReference>
<keyword evidence="3" id="KW-1185">Reference proteome</keyword>
<dbReference type="GO" id="GO:0016477">
    <property type="term" value="P:cell migration"/>
    <property type="evidence" value="ECO:0007669"/>
    <property type="project" value="TreeGrafter"/>
</dbReference>
<evidence type="ECO:0000259" key="1">
    <source>
        <dbReference type="PROSITE" id="PS51545"/>
    </source>
</evidence>
<dbReference type="InterPro" id="IPR042236">
    <property type="entry name" value="PI3K_accessory_sf"/>
</dbReference>
<gene>
    <name evidence="2" type="ORF">MONAX_5E016016</name>
</gene>
<evidence type="ECO:0000313" key="3">
    <source>
        <dbReference type="Proteomes" id="UP000335636"/>
    </source>
</evidence>
<dbReference type="InterPro" id="IPR015433">
    <property type="entry name" value="PI3/4_kinase"/>
</dbReference>
<reference evidence="2" key="1">
    <citation type="submission" date="2019-04" db="EMBL/GenBank/DDBJ databases">
        <authorList>
            <person name="Alioto T."/>
            <person name="Alioto T."/>
        </authorList>
    </citation>
    <scope>NUCLEOTIDE SEQUENCE [LARGE SCALE GENOMIC DNA]</scope>
</reference>
<dbReference type="GO" id="GO:0043491">
    <property type="term" value="P:phosphatidylinositol 3-kinase/protein kinase B signal transduction"/>
    <property type="evidence" value="ECO:0007669"/>
    <property type="project" value="TreeGrafter"/>
</dbReference>
<dbReference type="GO" id="GO:0005886">
    <property type="term" value="C:plasma membrane"/>
    <property type="evidence" value="ECO:0007669"/>
    <property type="project" value="TreeGrafter"/>
</dbReference>
<name>A0A5E4CXI3_MARMO</name>
<dbReference type="Proteomes" id="UP000335636">
    <property type="component" value="Unassembled WGS sequence"/>
</dbReference>
<dbReference type="SUPFAM" id="SSF48371">
    <property type="entry name" value="ARM repeat"/>
    <property type="match status" value="1"/>
</dbReference>
<evidence type="ECO:0000313" key="2">
    <source>
        <dbReference type="EMBL" id="VTJ86548.1"/>
    </source>
</evidence>
<dbReference type="GO" id="GO:0005737">
    <property type="term" value="C:cytoplasm"/>
    <property type="evidence" value="ECO:0007669"/>
    <property type="project" value="TreeGrafter"/>
</dbReference>
<dbReference type="AlphaFoldDB" id="A0A5E4CXI3"/>
<feature type="domain" description="PIK helical" evidence="1">
    <location>
        <begin position="1"/>
        <end position="89"/>
    </location>
</feature>
<organism evidence="2 3">
    <name type="scientific">Marmota monax</name>
    <name type="common">Woodchuck</name>
    <dbReference type="NCBI Taxonomy" id="9995"/>
    <lineage>
        <taxon>Eukaryota</taxon>
        <taxon>Metazoa</taxon>
        <taxon>Chordata</taxon>
        <taxon>Craniata</taxon>
        <taxon>Vertebrata</taxon>
        <taxon>Euteleostomi</taxon>
        <taxon>Mammalia</taxon>
        <taxon>Eutheria</taxon>
        <taxon>Euarchontoglires</taxon>
        <taxon>Glires</taxon>
        <taxon>Rodentia</taxon>
        <taxon>Sciuromorpha</taxon>
        <taxon>Sciuridae</taxon>
        <taxon>Xerinae</taxon>
        <taxon>Marmotini</taxon>
        <taxon>Marmota</taxon>
    </lineage>
</organism>
<dbReference type="SMART" id="SM00145">
    <property type="entry name" value="PI3Ka"/>
    <property type="match status" value="1"/>
</dbReference>
<dbReference type="EMBL" id="CABDUW010002371">
    <property type="protein sequence ID" value="VTJ86548.1"/>
    <property type="molecule type" value="Genomic_DNA"/>
</dbReference>